<protein>
    <submittedName>
        <fullName evidence="2">Uncharacterized protein</fullName>
    </submittedName>
</protein>
<evidence type="ECO:0000313" key="3">
    <source>
        <dbReference type="Proteomes" id="UP000765509"/>
    </source>
</evidence>
<reference evidence="2" key="1">
    <citation type="submission" date="2021-03" db="EMBL/GenBank/DDBJ databases">
        <title>Draft genome sequence of rust myrtle Austropuccinia psidii MF-1, a brazilian biotype.</title>
        <authorList>
            <person name="Quecine M.C."/>
            <person name="Pachon D.M.R."/>
            <person name="Bonatelli M.L."/>
            <person name="Correr F.H."/>
            <person name="Franceschini L.M."/>
            <person name="Leite T.F."/>
            <person name="Margarido G.R.A."/>
            <person name="Almeida C.A."/>
            <person name="Ferrarezi J.A."/>
            <person name="Labate C.A."/>
        </authorList>
    </citation>
    <scope>NUCLEOTIDE SEQUENCE</scope>
    <source>
        <strain evidence="2">MF-1</strain>
    </source>
</reference>
<name>A0A9Q3DJS8_9BASI</name>
<proteinExistence type="predicted"/>
<dbReference type="Proteomes" id="UP000765509">
    <property type="component" value="Unassembled WGS sequence"/>
</dbReference>
<gene>
    <name evidence="2" type="ORF">O181_044300</name>
</gene>
<evidence type="ECO:0000313" key="2">
    <source>
        <dbReference type="EMBL" id="MBW0504585.1"/>
    </source>
</evidence>
<feature type="compositionally biased region" description="Basic and acidic residues" evidence="1">
    <location>
        <begin position="88"/>
        <end position="100"/>
    </location>
</feature>
<dbReference type="AlphaFoldDB" id="A0A9Q3DJS8"/>
<accession>A0A9Q3DJS8</accession>
<evidence type="ECO:0000256" key="1">
    <source>
        <dbReference type="SAM" id="MobiDB-lite"/>
    </source>
</evidence>
<comment type="caution">
    <text evidence="2">The sequence shown here is derived from an EMBL/GenBank/DDBJ whole genome shotgun (WGS) entry which is preliminary data.</text>
</comment>
<dbReference type="EMBL" id="AVOT02018016">
    <property type="protein sequence ID" value="MBW0504585.1"/>
    <property type="molecule type" value="Genomic_DNA"/>
</dbReference>
<feature type="region of interest" description="Disordered" evidence="1">
    <location>
        <begin position="65"/>
        <end position="100"/>
    </location>
</feature>
<organism evidence="2 3">
    <name type="scientific">Austropuccinia psidii MF-1</name>
    <dbReference type="NCBI Taxonomy" id="1389203"/>
    <lineage>
        <taxon>Eukaryota</taxon>
        <taxon>Fungi</taxon>
        <taxon>Dikarya</taxon>
        <taxon>Basidiomycota</taxon>
        <taxon>Pucciniomycotina</taxon>
        <taxon>Pucciniomycetes</taxon>
        <taxon>Pucciniales</taxon>
        <taxon>Sphaerophragmiaceae</taxon>
        <taxon>Austropuccinia</taxon>
    </lineage>
</organism>
<keyword evidence="3" id="KW-1185">Reference proteome</keyword>
<sequence>MDQKSTSELPPLPEHTLEGQYAEGIEEEDKKVHIQSHRKKMKALLLTQRKKESKRSKQTYYTAIAIPSEPTLPRHVRSKDSPIPPTPDPREKSTPKTEKRSQIILNKLFFSPPDHPSSSQKEISKITSPTVKISAKEKLFLYHHTRHWKRKWNP</sequence>